<evidence type="ECO:0000256" key="2">
    <source>
        <dbReference type="ARBA" id="ARBA00005389"/>
    </source>
</evidence>
<sequence length="141" mass="15992">MYLCCSALTQLIEQLKQVVQSLFNLIVEVTDYQGPQTEEAMRNEITQLLRNLLNLSKSASQLHLQIPPEVIEYVENGRNPDIYTREFAELVQKNNQKLKGRSEALSQFRDILARKIATAFPDMQDDVRKVVINTGGGVEGL</sequence>
<organism evidence="7 8">
    <name type="scientific">Saccharata proteae CBS 121410</name>
    <dbReference type="NCBI Taxonomy" id="1314787"/>
    <lineage>
        <taxon>Eukaryota</taxon>
        <taxon>Fungi</taxon>
        <taxon>Dikarya</taxon>
        <taxon>Ascomycota</taxon>
        <taxon>Pezizomycotina</taxon>
        <taxon>Dothideomycetes</taxon>
        <taxon>Dothideomycetes incertae sedis</taxon>
        <taxon>Botryosphaeriales</taxon>
        <taxon>Saccharataceae</taxon>
        <taxon>Saccharata</taxon>
    </lineage>
</organism>
<evidence type="ECO:0000256" key="6">
    <source>
        <dbReference type="RuleBase" id="RU364146"/>
    </source>
</evidence>
<evidence type="ECO:0000256" key="5">
    <source>
        <dbReference type="ARBA" id="ARBA00023242"/>
    </source>
</evidence>
<keyword evidence="3 6" id="KW-0805">Transcription regulation</keyword>
<comment type="function">
    <text evidence="6">Component of the Mediator complex, a coactivator involved in the regulated transcription of nearly all RNA polymerase II-dependent genes. Mediator functions as a bridge to convey information from gene-specific regulatory proteins to the basal RNA polymerase II transcription machinery. Mediator is recruited to promoters by direct interactions with regulatory proteins and serves as a scaffold for the assembly of a functional preinitiation complex with RNA polymerase II and the general transcription factors.</text>
</comment>
<dbReference type="EMBL" id="ML978711">
    <property type="protein sequence ID" value="KAF2091652.1"/>
    <property type="molecule type" value="Genomic_DNA"/>
</dbReference>
<dbReference type="GO" id="GO:0006357">
    <property type="term" value="P:regulation of transcription by RNA polymerase II"/>
    <property type="evidence" value="ECO:0007669"/>
    <property type="project" value="InterPro"/>
</dbReference>
<accession>A0A9P4I3W3</accession>
<dbReference type="GO" id="GO:0003712">
    <property type="term" value="F:transcription coregulator activity"/>
    <property type="evidence" value="ECO:0007669"/>
    <property type="project" value="InterPro"/>
</dbReference>
<keyword evidence="4 6" id="KW-0804">Transcription</keyword>
<gene>
    <name evidence="6" type="primary">MED10</name>
    <name evidence="7" type="ORF">K490DRAFT_52842</name>
</gene>
<dbReference type="GO" id="GO:0016592">
    <property type="term" value="C:mediator complex"/>
    <property type="evidence" value="ECO:0007669"/>
    <property type="project" value="InterPro"/>
</dbReference>
<evidence type="ECO:0000256" key="4">
    <source>
        <dbReference type="ARBA" id="ARBA00023163"/>
    </source>
</evidence>
<dbReference type="Pfam" id="PF09748">
    <property type="entry name" value="Med10"/>
    <property type="match status" value="1"/>
</dbReference>
<comment type="caution">
    <text evidence="7">The sequence shown here is derived from an EMBL/GenBank/DDBJ whole genome shotgun (WGS) entry which is preliminary data.</text>
</comment>
<evidence type="ECO:0000256" key="1">
    <source>
        <dbReference type="ARBA" id="ARBA00004123"/>
    </source>
</evidence>
<evidence type="ECO:0000313" key="7">
    <source>
        <dbReference type="EMBL" id="KAF2091652.1"/>
    </source>
</evidence>
<protein>
    <recommendedName>
        <fullName evidence="6">Mediator of RNA polymerase II transcription subunit 10</fullName>
    </recommendedName>
    <alternativeName>
        <fullName evidence="6">Mediator complex subunit 10</fullName>
    </alternativeName>
</protein>
<evidence type="ECO:0000313" key="8">
    <source>
        <dbReference type="Proteomes" id="UP000799776"/>
    </source>
</evidence>
<reference evidence="7" key="1">
    <citation type="journal article" date="2020" name="Stud. Mycol.">
        <title>101 Dothideomycetes genomes: a test case for predicting lifestyles and emergence of pathogens.</title>
        <authorList>
            <person name="Haridas S."/>
            <person name="Albert R."/>
            <person name="Binder M."/>
            <person name="Bloem J."/>
            <person name="Labutti K."/>
            <person name="Salamov A."/>
            <person name="Andreopoulos B."/>
            <person name="Baker S."/>
            <person name="Barry K."/>
            <person name="Bills G."/>
            <person name="Bluhm B."/>
            <person name="Cannon C."/>
            <person name="Castanera R."/>
            <person name="Culley D."/>
            <person name="Daum C."/>
            <person name="Ezra D."/>
            <person name="Gonzalez J."/>
            <person name="Henrissat B."/>
            <person name="Kuo A."/>
            <person name="Liang C."/>
            <person name="Lipzen A."/>
            <person name="Lutzoni F."/>
            <person name="Magnuson J."/>
            <person name="Mondo S."/>
            <person name="Nolan M."/>
            <person name="Ohm R."/>
            <person name="Pangilinan J."/>
            <person name="Park H.-J."/>
            <person name="Ramirez L."/>
            <person name="Alfaro M."/>
            <person name="Sun H."/>
            <person name="Tritt A."/>
            <person name="Yoshinaga Y."/>
            <person name="Zwiers L.-H."/>
            <person name="Turgeon B."/>
            <person name="Goodwin S."/>
            <person name="Spatafora J."/>
            <person name="Crous P."/>
            <person name="Grigoriev I."/>
        </authorList>
    </citation>
    <scope>NUCLEOTIDE SEQUENCE</scope>
    <source>
        <strain evidence="7">CBS 121410</strain>
    </source>
</reference>
<comment type="subunit">
    <text evidence="6">Component of the Mediator complex.</text>
</comment>
<dbReference type="AlphaFoldDB" id="A0A9P4I3W3"/>
<name>A0A9P4I3W3_9PEZI</name>
<comment type="similarity">
    <text evidence="2 6">Belongs to the Mediator complex subunit 10 family.</text>
</comment>
<keyword evidence="6" id="KW-0010">Activator</keyword>
<keyword evidence="5 6" id="KW-0539">Nucleus</keyword>
<keyword evidence="8" id="KW-1185">Reference proteome</keyword>
<dbReference type="InterPro" id="IPR019145">
    <property type="entry name" value="Mediator_Med10"/>
</dbReference>
<proteinExistence type="inferred from homology"/>
<comment type="subcellular location">
    <subcellularLocation>
        <location evidence="1 6">Nucleus</location>
    </subcellularLocation>
</comment>
<dbReference type="OrthoDB" id="337270at2759"/>
<evidence type="ECO:0000256" key="3">
    <source>
        <dbReference type="ARBA" id="ARBA00023015"/>
    </source>
</evidence>
<dbReference type="Proteomes" id="UP000799776">
    <property type="component" value="Unassembled WGS sequence"/>
</dbReference>